<evidence type="ECO:0000313" key="3">
    <source>
        <dbReference type="EnsemblFungi" id="PTTG_30756-t43_1-p1"/>
    </source>
</evidence>
<organism evidence="2">
    <name type="scientific">Puccinia triticina (isolate 1-1 / race 1 (BBBD))</name>
    <name type="common">Brown leaf rust fungus</name>
    <dbReference type="NCBI Taxonomy" id="630390"/>
    <lineage>
        <taxon>Eukaryota</taxon>
        <taxon>Fungi</taxon>
        <taxon>Dikarya</taxon>
        <taxon>Basidiomycota</taxon>
        <taxon>Pucciniomycotina</taxon>
        <taxon>Pucciniomycetes</taxon>
        <taxon>Pucciniales</taxon>
        <taxon>Pucciniaceae</taxon>
        <taxon>Puccinia</taxon>
    </lineage>
</organism>
<dbReference type="AlphaFoldDB" id="A0A180FXX3"/>
<dbReference type="STRING" id="630390.A0A180FXX3"/>
<reference evidence="3 4" key="3">
    <citation type="journal article" date="2017" name="G3 (Bethesda)">
        <title>Comparative analysis highlights variable genome content of wheat rusts and divergence of the mating loci.</title>
        <authorList>
            <person name="Cuomo C.A."/>
            <person name="Bakkeren G."/>
            <person name="Khalil H.B."/>
            <person name="Panwar V."/>
            <person name="Joly D."/>
            <person name="Linning R."/>
            <person name="Sakthikumar S."/>
            <person name="Song X."/>
            <person name="Adiconis X."/>
            <person name="Fan L."/>
            <person name="Goldberg J.M."/>
            <person name="Levin J.Z."/>
            <person name="Young S."/>
            <person name="Zeng Q."/>
            <person name="Anikster Y."/>
            <person name="Bruce M."/>
            <person name="Wang M."/>
            <person name="Yin C."/>
            <person name="McCallum B."/>
            <person name="Szabo L.J."/>
            <person name="Hulbert S."/>
            <person name="Chen X."/>
            <person name="Fellers J.P."/>
        </authorList>
    </citation>
    <scope>NUCLEOTIDE SEQUENCE</scope>
    <source>
        <strain evidence="4">Isolate 1-1 / race 1 (BBBD)</strain>
        <strain evidence="3">isolate 1-1 / race 1 (BBBD)</strain>
    </source>
</reference>
<reference evidence="2" key="2">
    <citation type="submission" date="2016-05" db="EMBL/GenBank/DDBJ databases">
        <title>Comparative analysis highlights variable genome content of wheat rusts and divergence of the mating loci.</title>
        <authorList>
            <person name="Cuomo C.A."/>
            <person name="Bakkeren G."/>
            <person name="Szabo L."/>
            <person name="Khalil H."/>
            <person name="Joly D."/>
            <person name="Goldberg J."/>
            <person name="Young S."/>
            <person name="Zeng Q."/>
            <person name="Fellers J."/>
        </authorList>
    </citation>
    <scope>NUCLEOTIDE SEQUENCE [LARGE SCALE GENOMIC DNA]</scope>
    <source>
        <strain evidence="2">1-1 BBBD Race 1</strain>
    </source>
</reference>
<gene>
    <name evidence="2" type="ORF">PTTG_30756</name>
</gene>
<accession>A0A180FXX3</accession>
<proteinExistence type="predicted"/>
<protein>
    <recommendedName>
        <fullName evidence="5">Retrotransposon gag domain-containing protein</fullName>
    </recommendedName>
</protein>
<evidence type="ECO:0000313" key="2">
    <source>
        <dbReference type="EMBL" id="OAV85142.1"/>
    </source>
</evidence>
<feature type="compositionally biased region" description="Polar residues" evidence="1">
    <location>
        <begin position="1"/>
        <end position="10"/>
    </location>
</feature>
<dbReference type="VEuPathDB" id="FungiDB:PTTG_30756"/>
<evidence type="ECO:0000256" key="1">
    <source>
        <dbReference type="SAM" id="MobiDB-lite"/>
    </source>
</evidence>
<keyword evidence="4" id="KW-1185">Reference proteome</keyword>
<evidence type="ECO:0008006" key="5">
    <source>
        <dbReference type="Google" id="ProtNLM"/>
    </source>
</evidence>
<dbReference type="EMBL" id="ADAS02006540">
    <property type="protein sequence ID" value="OAV85142.1"/>
    <property type="molecule type" value="Genomic_DNA"/>
</dbReference>
<dbReference type="Proteomes" id="UP000005240">
    <property type="component" value="Unassembled WGS sequence"/>
</dbReference>
<feature type="region of interest" description="Disordered" evidence="1">
    <location>
        <begin position="1"/>
        <end position="23"/>
    </location>
</feature>
<reference evidence="2" key="1">
    <citation type="submission" date="2009-11" db="EMBL/GenBank/DDBJ databases">
        <authorList>
            <consortium name="The Broad Institute Genome Sequencing Platform"/>
            <person name="Ward D."/>
            <person name="Feldgarden M."/>
            <person name="Earl A."/>
            <person name="Young S.K."/>
            <person name="Zeng Q."/>
            <person name="Koehrsen M."/>
            <person name="Alvarado L."/>
            <person name="Berlin A."/>
            <person name="Bochicchio J."/>
            <person name="Borenstein D."/>
            <person name="Chapman S.B."/>
            <person name="Chen Z."/>
            <person name="Engels R."/>
            <person name="Freedman E."/>
            <person name="Gellesch M."/>
            <person name="Goldberg J."/>
            <person name="Griggs A."/>
            <person name="Gujja S."/>
            <person name="Heilman E."/>
            <person name="Heiman D."/>
            <person name="Hepburn T."/>
            <person name="Howarth C."/>
            <person name="Jen D."/>
            <person name="Larson L."/>
            <person name="Lewis B."/>
            <person name="Mehta T."/>
            <person name="Park D."/>
            <person name="Pearson M."/>
            <person name="Roberts A."/>
            <person name="Saif S."/>
            <person name="Shea T."/>
            <person name="Shenoy N."/>
            <person name="Sisk P."/>
            <person name="Stolte C."/>
            <person name="Sykes S."/>
            <person name="Thomson T."/>
            <person name="Walk T."/>
            <person name="White J."/>
            <person name="Yandava C."/>
            <person name="Izard J."/>
            <person name="Baranova O.V."/>
            <person name="Blanton J.M."/>
            <person name="Tanner A.C."/>
            <person name="Dewhirst F.E."/>
            <person name="Haas B."/>
            <person name="Nusbaum C."/>
            <person name="Birren B."/>
        </authorList>
    </citation>
    <scope>NUCLEOTIDE SEQUENCE [LARGE SCALE GENOMIC DNA]</scope>
    <source>
        <strain evidence="2">1-1 BBBD Race 1</strain>
    </source>
</reference>
<feature type="non-terminal residue" evidence="2">
    <location>
        <position position="170"/>
    </location>
</feature>
<dbReference type="EnsemblFungi" id="PTTG_30756-t43_1">
    <property type="protein sequence ID" value="PTTG_30756-t43_1-p1"/>
    <property type="gene ID" value="PTTG_30756"/>
</dbReference>
<name>A0A180FXX3_PUCT1</name>
<evidence type="ECO:0000313" key="4">
    <source>
        <dbReference type="Proteomes" id="UP000005240"/>
    </source>
</evidence>
<reference evidence="3" key="4">
    <citation type="submission" date="2025-05" db="UniProtKB">
        <authorList>
            <consortium name="EnsemblFungi"/>
        </authorList>
    </citation>
    <scope>IDENTIFICATION</scope>
    <source>
        <strain evidence="3">isolate 1-1 / race 1 (BBBD)</strain>
    </source>
</reference>
<sequence>MKVDNQQPTGSGPRVHPNVSASAAVPASAGVYAQAAHRQPVPEVEVLELQLPPETDPRKVLKEWPEKDNPKFSGAMGQSATQWLRTVEAIMKARGAHLGIWHLVASQRLSGKPFRNWTKALIAETRPRSWVSFKDWVLRLNPLATTPALLAAELDKLCQGPNEAVQFFYE</sequence>